<comment type="similarity">
    <text evidence="2">Belongs to the acyl-CoA dehydrogenase family.</text>
</comment>
<accession>A0A246JP17</accession>
<keyword evidence="5" id="KW-0560">Oxidoreductase</keyword>
<evidence type="ECO:0000259" key="8">
    <source>
        <dbReference type="Pfam" id="PF02771"/>
    </source>
</evidence>
<keyword evidence="10" id="KW-1185">Reference proteome</keyword>
<dbReference type="InterPro" id="IPR046373">
    <property type="entry name" value="Acyl-CoA_Oxase/DH_mid-dom_sf"/>
</dbReference>
<dbReference type="PANTHER" id="PTHR43884:SF20">
    <property type="entry name" value="ACYL-COA DEHYDROGENASE FADE28"/>
    <property type="match status" value="1"/>
</dbReference>
<comment type="caution">
    <text evidence="9">The sequence shown here is derived from an EMBL/GenBank/DDBJ whole genome shotgun (WGS) entry which is preliminary data.</text>
</comment>
<keyword evidence="3" id="KW-0285">Flavoprotein</keyword>
<evidence type="ECO:0000256" key="3">
    <source>
        <dbReference type="ARBA" id="ARBA00022630"/>
    </source>
</evidence>
<dbReference type="Gene3D" id="2.40.110.10">
    <property type="entry name" value="Butyryl-CoA Dehydrogenase, subunit A, domain 2"/>
    <property type="match status" value="1"/>
</dbReference>
<name>A0A246JP17_9SPHN</name>
<evidence type="ECO:0000256" key="5">
    <source>
        <dbReference type="ARBA" id="ARBA00023002"/>
    </source>
</evidence>
<evidence type="ECO:0000256" key="6">
    <source>
        <dbReference type="SAM" id="MobiDB-lite"/>
    </source>
</evidence>
<dbReference type="SUPFAM" id="SSF56645">
    <property type="entry name" value="Acyl-CoA dehydrogenase NM domain-like"/>
    <property type="match status" value="1"/>
</dbReference>
<dbReference type="Proteomes" id="UP000197097">
    <property type="component" value="Unassembled WGS sequence"/>
</dbReference>
<sequence>MPAATRSSGTSSPAISRPFAPEAEPMNFEFSDEQVMLRDSLSRMLDQRYAFESRRRIMAGQAETGIWSELVDMGIVAMPLPEACGGLGGSASDIVAISELFGRHLVIEPLLPSVILTGRALARFDPAGPVPRWIADIGTGALRGAFAHEEGSGTGASSTLSTKLYEGEAGPRIRGSKKLVLGGGEAGVLLISALSETKAVCLAAVPADAEGIEVRRYRALDGRPVADILFHDVAVDRAAIMAGADAALEALLADARLALAAEAVGAMAVLMATTADFAGTREQFGRPIGSFQAIAHRLADMKIAYVKARASLLYIAALADSGRATSRDISVLKAQVGRLGREIAQGAVQIHGGIGMTDELPVGHYLKHILTIDGLFGNTDYHLREIGRVVASA</sequence>
<reference evidence="9 10" key="1">
    <citation type="journal article" date="2002" name="Int. J. Syst. Evol. Microbiol.">
        <title>Sphingopyxis witflariensis sp. nov., isolated from activated sludge.</title>
        <authorList>
            <person name="Kampfer P."/>
            <person name="Witzenberger R."/>
            <person name="Denner E.B."/>
            <person name="Busse H.J."/>
            <person name="Neef A."/>
        </authorList>
    </citation>
    <scope>NUCLEOTIDE SEQUENCE [LARGE SCALE GENOMIC DNA]</scope>
    <source>
        <strain evidence="9 10">DSM 14551</strain>
    </source>
</reference>
<dbReference type="InterPro" id="IPR009100">
    <property type="entry name" value="AcylCoA_DH/oxidase_NM_dom_sf"/>
</dbReference>
<dbReference type="CDD" id="cd00567">
    <property type="entry name" value="ACAD"/>
    <property type="match status" value="1"/>
</dbReference>
<dbReference type="PANTHER" id="PTHR43884">
    <property type="entry name" value="ACYL-COA DEHYDROGENASE"/>
    <property type="match status" value="1"/>
</dbReference>
<dbReference type="Pfam" id="PF00441">
    <property type="entry name" value="Acyl-CoA_dh_1"/>
    <property type="match status" value="1"/>
</dbReference>
<dbReference type="GO" id="GO:0050660">
    <property type="term" value="F:flavin adenine dinucleotide binding"/>
    <property type="evidence" value="ECO:0007669"/>
    <property type="project" value="InterPro"/>
</dbReference>
<evidence type="ECO:0000256" key="4">
    <source>
        <dbReference type="ARBA" id="ARBA00022827"/>
    </source>
</evidence>
<dbReference type="InterPro" id="IPR013786">
    <property type="entry name" value="AcylCoA_DH/ox_N"/>
</dbReference>
<dbReference type="Pfam" id="PF02771">
    <property type="entry name" value="Acyl-CoA_dh_N"/>
    <property type="match status" value="1"/>
</dbReference>
<dbReference type="Gene3D" id="1.10.540.10">
    <property type="entry name" value="Acyl-CoA dehydrogenase/oxidase, N-terminal domain"/>
    <property type="match status" value="1"/>
</dbReference>
<dbReference type="InterPro" id="IPR037069">
    <property type="entry name" value="AcylCoA_DH/ox_N_sf"/>
</dbReference>
<dbReference type="SUPFAM" id="SSF47203">
    <property type="entry name" value="Acyl-CoA dehydrogenase C-terminal domain-like"/>
    <property type="match status" value="1"/>
</dbReference>
<dbReference type="AlphaFoldDB" id="A0A246JP17"/>
<dbReference type="EMBL" id="NISJ01000010">
    <property type="protein sequence ID" value="OWQ94233.1"/>
    <property type="molecule type" value="Genomic_DNA"/>
</dbReference>
<evidence type="ECO:0000259" key="7">
    <source>
        <dbReference type="Pfam" id="PF00441"/>
    </source>
</evidence>
<evidence type="ECO:0000313" key="9">
    <source>
        <dbReference type="EMBL" id="OWQ94233.1"/>
    </source>
</evidence>
<gene>
    <name evidence="9" type="ORF">CDQ91_16525</name>
</gene>
<evidence type="ECO:0000256" key="2">
    <source>
        <dbReference type="ARBA" id="ARBA00009347"/>
    </source>
</evidence>
<dbReference type="InterPro" id="IPR009075">
    <property type="entry name" value="AcylCo_DH/oxidase_C"/>
</dbReference>
<proteinExistence type="inferred from homology"/>
<evidence type="ECO:0000313" key="10">
    <source>
        <dbReference type="Proteomes" id="UP000197097"/>
    </source>
</evidence>
<dbReference type="InterPro" id="IPR036250">
    <property type="entry name" value="AcylCo_DH-like_C"/>
</dbReference>
<feature type="region of interest" description="Disordered" evidence="6">
    <location>
        <begin position="1"/>
        <end position="20"/>
    </location>
</feature>
<evidence type="ECO:0000256" key="1">
    <source>
        <dbReference type="ARBA" id="ARBA00001974"/>
    </source>
</evidence>
<feature type="domain" description="Acyl-CoA dehydrogenase/oxidase N-terminal" evidence="8">
    <location>
        <begin position="31"/>
        <end position="104"/>
    </location>
</feature>
<keyword evidence="4" id="KW-0274">FAD</keyword>
<dbReference type="Gene3D" id="1.20.140.10">
    <property type="entry name" value="Butyryl-CoA Dehydrogenase, subunit A, domain 3"/>
    <property type="match status" value="1"/>
</dbReference>
<dbReference type="GO" id="GO:0003995">
    <property type="term" value="F:acyl-CoA dehydrogenase activity"/>
    <property type="evidence" value="ECO:0007669"/>
    <property type="project" value="TreeGrafter"/>
</dbReference>
<protein>
    <submittedName>
        <fullName evidence="9">Pilus assembly protein CpaB</fullName>
    </submittedName>
</protein>
<feature type="compositionally biased region" description="Polar residues" evidence="6">
    <location>
        <begin position="1"/>
        <end position="14"/>
    </location>
</feature>
<feature type="domain" description="Acyl-CoA dehydrogenase/oxidase C-terminal" evidence="7">
    <location>
        <begin position="243"/>
        <end position="390"/>
    </location>
</feature>
<comment type="cofactor">
    <cofactor evidence="1">
        <name>FAD</name>
        <dbReference type="ChEBI" id="CHEBI:57692"/>
    </cofactor>
</comment>
<organism evidence="9 10">
    <name type="scientific">Sphingopyxis witflariensis</name>
    <dbReference type="NCBI Taxonomy" id="173675"/>
    <lineage>
        <taxon>Bacteria</taxon>
        <taxon>Pseudomonadati</taxon>
        <taxon>Pseudomonadota</taxon>
        <taxon>Alphaproteobacteria</taxon>
        <taxon>Sphingomonadales</taxon>
        <taxon>Sphingomonadaceae</taxon>
        <taxon>Sphingopyxis</taxon>
    </lineage>
</organism>